<dbReference type="PANTHER" id="PTHR43481">
    <property type="entry name" value="FRUCTOSE-1-PHOSPHATE PHOSPHATASE"/>
    <property type="match status" value="1"/>
</dbReference>
<dbReference type="InterPro" id="IPR036412">
    <property type="entry name" value="HAD-like_sf"/>
</dbReference>
<dbReference type="EMBL" id="JAFBBP010000001">
    <property type="protein sequence ID" value="MBM7493469.1"/>
    <property type="molecule type" value="Genomic_DNA"/>
</dbReference>
<dbReference type="SFLD" id="SFLDS00003">
    <property type="entry name" value="Haloacid_Dehalogenase"/>
    <property type="match status" value="1"/>
</dbReference>
<dbReference type="Gene3D" id="1.10.150.240">
    <property type="entry name" value="Putative phosphatase, domain 2"/>
    <property type="match status" value="1"/>
</dbReference>
<organism evidence="1 2">
    <name type="scientific">Micromonospora luteifusca</name>
    <dbReference type="NCBI Taxonomy" id="709860"/>
    <lineage>
        <taxon>Bacteria</taxon>
        <taxon>Bacillati</taxon>
        <taxon>Actinomycetota</taxon>
        <taxon>Actinomycetes</taxon>
        <taxon>Micromonosporales</taxon>
        <taxon>Micromonosporaceae</taxon>
        <taxon>Micromonospora</taxon>
    </lineage>
</organism>
<reference evidence="1 2" key="1">
    <citation type="submission" date="2021-01" db="EMBL/GenBank/DDBJ databases">
        <title>Sequencing the genomes of 1000 actinobacteria strains.</title>
        <authorList>
            <person name="Klenk H.-P."/>
        </authorList>
    </citation>
    <scope>NUCLEOTIDE SEQUENCE [LARGE SCALE GENOMIC DNA]</scope>
    <source>
        <strain evidence="1 2">DSM 100204</strain>
    </source>
</reference>
<dbReference type="SUPFAM" id="SSF56784">
    <property type="entry name" value="HAD-like"/>
    <property type="match status" value="1"/>
</dbReference>
<protein>
    <submittedName>
        <fullName evidence="1">Hydrolase of the HAD superfamily</fullName>
    </submittedName>
</protein>
<dbReference type="Pfam" id="PF13419">
    <property type="entry name" value="HAD_2"/>
    <property type="match status" value="1"/>
</dbReference>
<dbReference type="InterPro" id="IPR006439">
    <property type="entry name" value="HAD-SF_hydro_IA"/>
</dbReference>
<proteinExistence type="predicted"/>
<dbReference type="InterPro" id="IPR041492">
    <property type="entry name" value="HAD_2"/>
</dbReference>
<evidence type="ECO:0000313" key="1">
    <source>
        <dbReference type="EMBL" id="MBM7493469.1"/>
    </source>
</evidence>
<sequence>MTTKALILDFDGLLMDTETTLLESWRWEWQRHGLQLDPQGFFADHGGDANADRYTALEAAVGPAYDRTSSHALRMAYRAELNAALKPAPGIIEWLDEAAELGLRLAVASSSPLTHVGALLDQAGLRERFEVLATGDELRAHKPDPAVYLLALDRLGLPADQAVAFEDTAHGVAAALAAGLRCVAVPNPHADHARFTAADLVLPSAADLSLDALLARLTLRVQQSPGDRESVPTGQRLTLDMKRGSGSSVLV</sequence>
<evidence type="ECO:0000313" key="2">
    <source>
        <dbReference type="Proteomes" id="UP000764837"/>
    </source>
</evidence>
<dbReference type="RefSeq" id="WP_204944168.1">
    <property type="nucleotide sequence ID" value="NZ_JAFBBP010000001.1"/>
</dbReference>
<accession>A0ABS2LZ41</accession>
<dbReference type="InterPro" id="IPR023214">
    <property type="entry name" value="HAD_sf"/>
</dbReference>
<dbReference type="InterPro" id="IPR023198">
    <property type="entry name" value="PGP-like_dom2"/>
</dbReference>
<dbReference type="SFLD" id="SFLDG01129">
    <property type="entry name" value="C1.5:_HAD__Beta-PGM__Phosphata"/>
    <property type="match status" value="1"/>
</dbReference>
<dbReference type="GO" id="GO:0016787">
    <property type="term" value="F:hydrolase activity"/>
    <property type="evidence" value="ECO:0007669"/>
    <property type="project" value="UniProtKB-KW"/>
</dbReference>
<comment type="caution">
    <text evidence="1">The sequence shown here is derived from an EMBL/GenBank/DDBJ whole genome shotgun (WGS) entry which is preliminary data.</text>
</comment>
<gene>
    <name evidence="1" type="ORF">JOD64_004691</name>
</gene>
<keyword evidence="2" id="KW-1185">Reference proteome</keyword>
<dbReference type="PANTHER" id="PTHR43481:SF4">
    <property type="entry name" value="GLYCEROL-1-PHOSPHATE PHOSPHOHYDROLASE 1-RELATED"/>
    <property type="match status" value="1"/>
</dbReference>
<dbReference type="Proteomes" id="UP000764837">
    <property type="component" value="Unassembled WGS sequence"/>
</dbReference>
<dbReference type="PRINTS" id="PR00413">
    <property type="entry name" value="HADHALOGNASE"/>
</dbReference>
<dbReference type="NCBIfam" id="TIGR01509">
    <property type="entry name" value="HAD-SF-IA-v3"/>
    <property type="match status" value="1"/>
</dbReference>
<dbReference type="InterPro" id="IPR051806">
    <property type="entry name" value="HAD-like_SPP"/>
</dbReference>
<name>A0ABS2LZ41_9ACTN</name>
<dbReference type="Gene3D" id="3.40.50.1000">
    <property type="entry name" value="HAD superfamily/HAD-like"/>
    <property type="match status" value="1"/>
</dbReference>
<keyword evidence="1" id="KW-0378">Hydrolase</keyword>